<reference evidence="1" key="1">
    <citation type="submission" date="2020-09" db="EMBL/GenBank/DDBJ databases">
        <title>Genome-Enabled Discovery of Anthraquinone Biosynthesis in Senna tora.</title>
        <authorList>
            <person name="Kang S.-H."/>
            <person name="Pandey R.P."/>
            <person name="Lee C.-M."/>
            <person name="Sim J.-S."/>
            <person name="Jeong J.-T."/>
            <person name="Choi B.-S."/>
            <person name="Jung M."/>
            <person name="Ginzburg D."/>
            <person name="Zhao K."/>
            <person name="Won S.Y."/>
            <person name="Oh T.-J."/>
            <person name="Yu Y."/>
            <person name="Kim N.-H."/>
            <person name="Lee O.R."/>
            <person name="Lee T.-H."/>
            <person name="Bashyal P."/>
            <person name="Kim T.-S."/>
            <person name="Lee W.-H."/>
            <person name="Kawkins C."/>
            <person name="Kim C.-K."/>
            <person name="Kim J.S."/>
            <person name="Ahn B.O."/>
            <person name="Rhee S.Y."/>
            <person name="Sohng J.K."/>
        </authorList>
    </citation>
    <scope>NUCLEOTIDE SEQUENCE</scope>
    <source>
        <tissue evidence="1">Leaf</tissue>
    </source>
</reference>
<gene>
    <name evidence="1" type="ORF">G2W53_029098</name>
</gene>
<sequence>MRVNMTIDIFSNSTIGIRAWFVCSLLDVGVNSSSGIKKSWRKYWHDHTIRCMADMGNNVGGGNETQPSIVKEDIKKLKIRAGKAMHVLLMTVEDDILQHIKDAKTPKEAWDTQCFVRTHQ</sequence>
<dbReference type="EMBL" id="JAAIUW010000009">
    <property type="protein sequence ID" value="KAF7815129.1"/>
    <property type="molecule type" value="Genomic_DNA"/>
</dbReference>
<evidence type="ECO:0000313" key="1">
    <source>
        <dbReference type="EMBL" id="KAF7815129.1"/>
    </source>
</evidence>
<name>A0A834TDD5_9FABA</name>
<evidence type="ECO:0000313" key="2">
    <source>
        <dbReference type="Proteomes" id="UP000634136"/>
    </source>
</evidence>
<accession>A0A834TDD5</accession>
<protein>
    <submittedName>
        <fullName evidence="1">Integrase, catalytic core</fullName>
    </submittedName>
</protein>
<comment type="caution">
    <text evidence="1">The sequence shown here is derived from an EMBL/GenBank/DDBJ whole genome shotgun (WGS) entry which is preliminary data.</text>
</comment>
<organism evidence="1 2">
    <name type="scientific">Senna tora</name>
    <dbReference type="NCBI Taxonomy" id="362788"/>
    <lineage>
        <taxon>Eukaryota</taxon>
        <taxon>Viridiplantae</taxon>
        <taxon>Streptophyta</taxon>
        <taxon>Embryophyta</taxon>
        <taxon>Tracheophyta</taxon>
        <taxon>Spermatophyta</taxon>
        <taxon>Magnoliopsida</taxon>
        <taxon>eudicotyledons</taxon>
        <taxon>Gunneridae</taxon>
        <taxon>Pentapetalae</taxon>
        <taxon>rosids</taxon>
        <taxon>fabids</taxon>
        <taxon>Fabales</taxon>
        <taxon>Fabaceae</taxon>
        <taxon>Caesalpinioideae</taxon>
        <taxon>Cassia clade</taxon>
        <taxon>Senna</taxon>
    </lineage>
</organism>
<keyword evidence="2" id="KW-1185">Reference proteome</keyword>
<dbReference type="Proteomes" id="UP000634136">
    <property type="component" value="Unassembled WGS sequence"/>
</dbReference>
<dbReference type="AlphaFoldDB" id="A0A834TDD5"/>
<dbReference type="OrthoDB" id="1626798at2759"/>
<proteinExistence type="predicted"/>